<dbReference type="Proteomes" id="UP000078476">
    <property type="component" value="Unassembled WGS sequence"/>
</dbReference>
<keyword evidence="3" id="KW-1185">Reference proteome</keyword>
<dbReference type="OrthoDB" id="557705at2"/>
<dbReference type="InterPro" id="IPR036046">
    <property type="entry name" value="Acylphosphatase-like_dom_sf"/>
</dbReference>
<dbReference type="SUPFAM" id="SSF54975">
    <property type="entry name" value="Acylphosphatase/BLUF domain-like"/>
    <property type="match status" value="1"/>
</dbReference>
<reference evidence="2 3" key="1">
    <citation type="submission" date="2016-03" db="EMBL/GenBank/DDBJ databases">
        <authorList>
            <person name="Ploux O."/>
        </authorList>
    </citation>
    <scope>NUCLEOTIDE SEQUENCE [LARGE SCALE GENOMIC DNA]</scope>
    <source>
        <strain evidence="2 3">R-45370</strain>
    </source>
</reference>
<proteinExistence type="predicted"/>
<dbReference type="InterPro" id="IPR007024">
    <property type="entry name" value="BLUF_domain"/>
</dbReference>
<name>A0A177N917_9GAMM</name>
<gene>
    <name evidence="2" type="ORF">A1359_10625</name>
</gene>
<dbReference type="SMART" id="SM01034">
    <property type="entry name" value="BLUF"/>
    <property type="match status" value="1"/>
</dbReference>
<dbReference type="PROSITE" id="PS50925">
    <property type="entry name" value="BLUF"/>
    <property type="match status" value="1"/>
</dbReference>
<organism evidence="2 3">
    <name type="scientific">Methylomonas lenta</name>
    <dbReference type="NCBI Taxonomy" id="980561"/>
    <lineage>
        <taxon>Bacteria</taxon>
        <taxon>Pseudomonadati</taxon>
        <taxon>Pseudomonadota</taxon>
        <taxon>Gammaproteobacteria</taxon>
        <taxon>Methylococcales</taxon>
        <taxon>Methylococcaceae</taxon>
        <taxon>Methylomonas</taxon>
    </lineage>
</organism>
<dbReference type="RefSeq" id="WP_066983071.1">
    <property type="nucleotide sequence ID" value="NZ_LUUI01000109.1"/>
</dbReference>
<comment type="caution">
    <text evidence="2">The sequence shown here is derived from an EMBL/GenBank/DDBJ whole genome shotgun (WGS) entry which is preliminary data.</text>
</comment>
<dbReference type="GO" id="GO:0071949">
    <property type="term" value="F:FAD binding"/>
    <property type="evidence" value="ECO:0007669"/>
    <property type="project" value="InterPro"/>
</dbReference>
<feature type="domain" description="BLUF" evidence="1">
    <location>
        <begin position="3"/>
        <end position="94"/>
    </location>
</feature>
<evidence type="ECO:0000313" key="3">
    <source>
        <dbReference type="Proteomes" id="UP000078476"/>
    </source>
</evidence>
<evidence type="ECO:0000259" key="1">
    <source>
        <dbReference type="PROSITE" id="PS50925"/>
    </source>
</evidence>
<sequence>MSTYCYVYTSVSKHKWSDDELKNLLNKSRHKNASYNISGMLHYLDPFFIQILEGEEQLVNELFNTIKQDPRHFKVSLIYKKPIEERSFADWSMGFNVVNKEKIADIKGFSDFLENPPAQPSPIHHEIVRLLTMFKNETLF</sequence>
<dbReference type="Pfam" id="PF04940">
    <property type="entry name" value="BLUF"/>
    <property type="match status" value="1"/>
</dbReference>
<dbReference type="AlphaFoldDB" id="A0A177N917"/>
<dbReference type="GO" id="GO:0009882">
    <property type="term" value="F:blue light photoreceptor activity"/>
    <property type="evidence" value="ECO:0007669"/>
    <property type="project" value="InterPro"/>
</dbReference>
<dbReference type="EMBL" id="LUUI01000109">
    <property type="protein sequence ID" value="OAI14518.1"/>
    <property type="molecule type" value="Genomic_DNA"/>
</dbReference>
<protein>
    <submittedName>
        <fullName evidence="2">Blue light sensor protein</fullName>
    </submittedName>
</protein>
<dbReference type="STRING" id="980561.A1359_10625"/>
<dbReference type="Gene3D" id="3.30.70.100">
    <property type="match status" value="1"/>
</dbReference>
<accession>A0A177N917</accession>
<evidence type="ECO:0000313" key="2">
    <source>
        <dbReference type="EMBL" id="OAI14518.1"/>
    </source>
</evidence>